<dbReference type="GO" id="GO:0016787">
    <property type="term" value="F:hydrolase activity"/>
    <property type="evidence" value="ECO:0007669"/>
    <property type="project" value="UniProtKB-KW"/>
</dbReference>
<dbReference type="EMBL" id="JAENGY010000459">
    <property type="protein sequence ID" value="KAG6962455.1"/>
    <property type="molecule type" value="Genomic_DNA"/>
</dbReference>
<keyword evidence="7" id="KW-1185">Reference proteome</keyword>
<feature type="region of interest" description="Disordered" evidence="3">
    <location>
        <begin position="561"/>
        <end position="617"/>
    </location>
</feature>
<evidence type="ECO:0000256" key="3">
    <source>
        <dbReference type="SAM" id="MobiDB-lite"/>
    </source>
</evidence>
<dbReference type="Pfam" id="PF00149">
    <property type="entry name" value="Metallophos"/>
    <property type="match status" value="2"/>
</dbReference>
<dbReference type="PANTHER" id="PTHR10161:SF14">
    <property type="entry name" value="TARTRATE-RESISTANT ACID PHOSPHATASE TYPE 5"/>
    <property type="match status" value="1"/>
</dbReference>
<evidence type="ECO:0000256" key="4">
    <source>
        <dbReference type="SAM" id="Phobius"/>
    </source>
</evidence>
<accession>A0A8J5M7A2</accession>
<feature type="transmembrane region" description="Helical" evidence="4">
    <location>
        <begin position="537"/>
        <end position="555"/>
    </location>
</feature>
<feature type="region of interest" description="Disordered" evidence="3">
    <location>
        <begin position="32"/>
        <end position="87"/>
    </location>
</feature>
<protein>
    <recommendedName>
        <fullName evidence="5">Calcineurin-like phosphoesterase domain-containing protein</fullName>
    </recommendedName>
</protein>
<feature type="region of interest" description="Disordered" evidence="3">
    <location>
        <begin position="1080"/>
        <end position="1126"/>
    </location>
</feature>
<name>A0A8J5M7A2_9STRA</name>
<evidence type="ECO:0000259" key="5">
    <source>
        <dbReference type="Pfam" id="PF00149"/>
    </source>
</evidence>
<feature type="transmembrane region" description="Helical" evidence="4">
    <location>
        <begin position="1054"/>
        <end position="1075"/>
    </location>
</feature>
<organism evidence="6 7">
    <name type="scientific">Phytophthora aleatoria</name>
    <dbReference type="NCBI Taxonomy" id="2496075"/>
    <lineage>
        <taxon>Eukaryota</taxon>
        <taxon>Sar</taxon>
        <taxon>Stramenopiles</taxon>
        <taxon>Oomycota</taxon>
        <taxon>Peronosporomycetes</taxon>
        <taxon>Peronosporales</taxon>
        <taxon>Peronosporaceae</taxon>
        <taxon>Phytophthora</taxon>
    </lineage>
</organism>
<keyword evidence="4" id="KW-0472">Membrane</keyword>
<reference evidence="6" key="1">
    <citation type="submission" date="2021-01" db="EMBL/GenBank/DDBJ databases">
        <title>Phytophthora aleatoria, a newly-described species from Pinus radiata is distinct from Phytophthora cactorum isolates based on comparative genomics.</title>
        <authorList>
            <person name="Mcdougal R."/>
            <person name="Panda P."/>
            <person name="Williams N."/>
            <person name="Studholme D.J."/>
        </authorList>
    </citation>
    <scope>NUCLEOTIDE SEQUENCE</scope>
    <source>
        <strain evidence="6">NZFS 4037</strain>
    </source>
</reference>
<gene>
    <name evidence="6" type="ORF">JG688_00008578</name>
</gene>
<evidence type="ECO:0000256" key="2">
    <source>
        <dbReference type="ARBA" id="ARBA00022801"/>
    </source>
</evidence>
<feature type="domain" description="Calcineurin-like phosphoesterase" evidence="5">
    <location>
        <begin position="630"/>
        <end position="911"/>
    </location>
</feature>
<evidence type="ECO:0000256" key="1">
    <source>
        <dbReference type="ARBA" id="ARBA00022729"/>
    </source>
</evidence>
<dbReference type="InterPro" id="IPR051558">
    <property type="entry name" value="Metallophosphoesterase_PAP"/>
</dbReference>
<feature type="compositionally biased region" description="Low complexity" evidence="3">
    <location>
        <begin position="561"/>
        <end position="596"/>
    </location>
</feature>
<feature type="transmembrane region" description="Helical" evidence="4">
    <location>
        <begin position="6"/>
        <end position="27"/>
    </location>
</feature>
<dbReference type="InterPro" id="IPR004843">
    <property type="entry name" value="Calcineurin-like_PHP"/>
</dbReference>
<keyword evidence="4" id="KW-0812">Transmembrane</keyword>
<dbReference type="PANTHER" id="PTHR10161">
    <property type="entry name" value="TARTRATE-RESISTANT ACID PHOSPHATASE TYPE 5"/>
    <property type="match status" value="1"/>
</dbReference>
<evidence type="ECO:0000313" key="6">
    <source>
        <dbReference type="EMBL" id="KAG6962455.1"/>
    </source>
</evidence>
<feature type="domain" description="Calcineurin-like phosphoesterase" evidence="5">
    <location>
        <begin position="143"/>
        <end position="380"/>
    </location>
</feature>
<proteinExistence type="predicted"/>
<dbReference type="Proteomes" id="UP000709295">
    <property type="component" value="Unassembled WGS sequence"/>
</dbReference>
<keyword evidence="4" id="KW-1133">Transmembrane helix</keyword>
<keyword evidence="2" id="KW-0378">Hydrolase</keyword>
<evidence type="ECO:0000313" key="7">
    <source>
        <dbReference type="Proteomes" id="UP000709295"/>
    </source>
</evidence>
<sequence length="1528" mass="163945">MVTKKVAITGVVVILAVIGVIVGVLVARKSSDSASESSGTNSSGSGSTSTTSGSGTSATTSSSSNSGTTYKLKNSTSSASSSVTSDPTDAKFTLSAFAIGDWGTTVTKDSCCTRSSTYNDYDVNAEDIVANLMNQQATAASAVPKCILSHGDNFYWTGIDSKDGRDSRFTTTFEGKYEGDNIKSIPWINVLGNHDYGGASYICSDGDNPAECSDADAIVTALENKFSWQSTYTSPNDDRWILKDHFYVYSIEDKDSGVSIDIFNVDSGDASTHAAQQTCCQCYGYAEGDDDTCKNVARGDKLCCGGDADMYDACYAKFTEWSDDSRKQLAKEVAASKATWKIVNSHYSPYAHYDEDGMAKWFKILKDSGIQLWMNGHTHGENHDYSATYKVHFVDNGAGGGIQKESASGIPEYASSDVEAVWAYGGQEYGFMSVEASEEWLKLQYHTADDSWSFAESFNSTKIGGVASKHCWYIPVDGGTGKEAATLGHHLACAHLRFCRGGEALELPSVGQDKTTAATTRNEAELGVKMMTKKAQVVGVVLVLAIIGVIVGVMVTRKASSSASESSGTTSSGSGASVSSSDSDSTTTSSSSGKSSVSKKKKTTSSSGSGTGSITSDPTSAKYTLSAFAIGDWGTTVTQDSCCTRSSTYNDYDVNAEDIVANLMDQQATAASATPKCVLSHGDNFYWTGIDSEGSRDSRFTTTFEKKYGGDNIKNVPWVNVLGNHDYGGASYICSDDKGLAACSSADELVKALSNKFQWQSDYTSPNDNRWVLKDHFYVYSIEDKDSGVSIDIFNVDAGDASTHGAQQTCCQCYGYAEGSDKKCKNVARGDKLCSGGDTEMFDACFDKFTEWSDDSRKQLAKEVAASTATWKIVNSHYSPYAHYDEAGMKKWFDILQDSGVQLWMNGHTHGENHDYSSGYAIHFVNNGAGGGIQKESASGIPEYAAGDVEALWAYGGHEYGFMSVEASEEWLKLQYHTADDSWSFAESFKSTKVGGVATKHCWYIPLDGGEGKDSVGQPGFGTLQIRFEWTRDFFILGKVGGNQTEQMAINKRLIIIGIVVLCAVVGAIVGVLVATKSDSSSTSSEESANASGSTSSGSSGGTSSSTSKKSSNSSTGSSSVTATVTSDPTSVTYSLAAFAIGDWGTTVTKDSCCTRSETYNNFDVVAEDVVSSLMNTQAGDADVKPKAILSHGDNFYWTGINSEDGRDSRFTSTFEGKFDGDNLAGIPFVNVLGNHDYGGASYICSDGDNNAKCSTTDELITALENKFKWQQEYTSPNDDRWVLKDHFYVYTIEDADSGVSIDIFNVDSGDADVHAAQQVCCQCYGYSEGDDDSCNSVARGDDFCAGGDADMYDSCFAKFTEWSDDSRKQLAEKVQTSNATWKIVNSHYSPSVHYAETGMKEWFDILEGSGIHAWVYGHTHGEKHDYSESLGVHFVENGAGGGIQKESASGLTTYAAEYVSNVWTYTGDEYGFFSLTASEDWLKLQYHTADDSWTFGSSMGATTAGGVETKHCWYIPADGTKGEECSS</sequence>
<comment type="caution">
    <text evidence="6">The sequence shown here is derived from an EMBL/GenBank/DDBJ whole genome shotgun (WGS) entry which is preliminary data.</text>
</comment>
<keyword evidence="1" id="KW-0732">Signal</keyword>
<feature type="compositionally biased region" description="Low complexity" evidence="3">
    <location>
        <begin position="604"/>
        <end position="617"/>
    </location>
</feature>
<feature type="compositionally biased region" description="Low complexity" evidence="3">
    <location>
        <begin position="32"/>
        <end position="85"/>
    </location>
</feature>